<dbReference type="SUPFAM" id="SSF46565">
    <property type="entry name" value="Chaperone J-domain"/>
    <property type="match status" value="1"/>
</dbReference>
<dbReference type="InterPro" id="IPR036869">
    <property type="entry name" value="J_dom_sf"/>
</dbReference>
<evidence type="ECO:0000313" key="3">
    <source>
        <dbReference type="EMBL" id="KAK1442214.1"/>
    </source>
</evidence>
<sequence length="732" mass="80903">MLKRKLLKGGQRRNTIDSDEDGDYVLDEATPSSTATTADGMDIEEPIMKRPAKSPKKLKQKNKDISTQFLDSFITEFTVDELAAKRTVETIYSSSGSFSYTFRCIEEALFAADSNRNLMLSFIKALAAVADEKLLDSILRDGGNSQKKKAATDVLPTDKCTSGNYQFLLIGTVRRLKDLLSLEEGSVGWERIMSYTKCFLGGLSREVRSLISSFFCEKDVTAETISTGLSRFKEIISTMKDSEDTEKRRPRATKGKFGLAECVDVMNQIMQLHAFMAKAHRAVATAVANRAESDGIAAMVEAIESELCIAGCMTPAGNQLKNGRTQVSPANAMEIDEQNYTSETGNDVGIDYKVECIKLLLSDGCFSCLNEQDMPSESDFLRQKLGNMCFSFEETRQRQREQQAEVARKCKLKRDAVTYVLTRVSESTSQNAPNNIRHPYYILGIPPSKCNEDSLRKWGRKLKTLLHPDTEHDPEWKSRAEQAFKEASVALEKCASLGGVMPNHSHMRLGALPPYAAFIGMIAQAETEGNQSNSGDQAVGNVIEAPTLNLMPSFAASCMDSKSGSINISVDPSIFTMNGFKKLGSNKQMVVYMHRPVHGDEPTALRIHQSAIYAIKRISIPESAHGKHINTKMDAVQPIVFGTVWKYFVGIQIVGDLGASLVSWRSVYVELSTKGRTVAQIGKLLATFEGAPFVNQSMLQGALHNCHEGQRSVAEAFLHDCTKEAQRWAEVQ</sequence>
<gene>
    <name evidence="3" type="ORF">BgAZ_402440</name>
</gene>
<dbReference type="EMBL" id="JAVEPI010000004">
    <property type="protein sequence ID" value="KAK1442214.1"/>
    <property type="molecule type" value="Genomic_DNA"/>
</dbReference>
<proteinExistence type="predicted"/>
<keyword evidence="4" id="KW-1185">Reference proteome</keyword>
<evidence type="ECO:0000259" key="2">
    <source>
        <dbReference type="PROSITE" id="PS50076"/>
    </source>
</evidence>
<organism evidence="3 4">
    <name type="scientific">Babesia gibsoni</name>
    <dbReference type="NCBI Taxonomy" id="33632"/>
    <lineage>
        <taxon>Eukaryota</taxon>
        <taxon>Sar</taxon>
        <taxon>Alveolata</taxon>
        <taxon>Apicomplexa</taxon>
        <taxon>Aconoidasida</taxon>
        <taxon>Piroplasmida</taxon>
        <taxon>Babesiidae</taxon>
        <taxon>Babesia</taxon>
    </lineage>
</organism>
<feature type="region of interest" description="Disordered" evidence="1">
    <location>
        <begin position="1"/>
        <end position="61"/>
    </location>
</feature>
<feature type="compositionally biased region" description="Basic residues" evidence="1">
    <location>
        <begin position="1"/>
        <end position="11"/>
    </location>
</feature>
<dbReference type="InterPro" id="IPR001623">
    <property type="entry name" value="DnaJ_domain"/>
</dbReference>
<dbReference type="AlphaFoldDB" id="A0AAD8LHD1"/>
<protein>
    <recommendedName>
        <fullName evidence="2">J domain-containing protein</fullName>
    </recommendedName>
</protein>
<feature type="compositionally biased region" description="Basic residues" evidence="1">
    <location>
        <begin position="50"/>
        <end position="60"/>
    </location>
</feature>
<feature type="domain" description="J" evidence="2">
    <location>
        <begin position="438"/>
        <end position="510"/>
    </location>
</feature>
<dbReference type="Gene3D" id="1.10.287.110">
    <property type="entry name" value="DnaJ domain"/>
    <property type="match status" value="1"/>
</dbReference>
<accession>A0AAD8LHD1</accession>
<name>A0AAD8LHD1_BABGI</name>
<comment type="caution">
    <text evidence="3">The sequence shown here is derived from an EMBL/GenBank/DDBJ whole genome shotgun (WGS) entry which is preliminary data.</text>
</comment>
<dbReference type="PROSITE" id="PS50076">
    <property type="entry name" value="DNAJ_2"/>
    <property type="match status" value="1"/>
</dbReference>
<evidence type="ECO:0000313" key="4">
    <source>
        <dbReference type="Proteomes" id="UP001230268"/>
    </source>
</evidence>
<reference evidence="3" key="1">
    <citation type="submission" date="2023-08" db="EMBL/GenBank/DDBJ databases">
        <title>Draft sequence of the Babesia gibsoni genome.</title>
        <authorList>
            <person name="Yamagishi J.Y."/>
            <person name="Xuan X.X."/>
        </authorList>
    </citation>
    <scope>NUCLEOTIDE SEQUENCE</scope>
    <source>
        <strain evidence="3">Azabu</strain>
    </source>
</reference>
<evidence type="ECO:0000256" key="1">
    <source>
        <dbReference type="SAM" id="MobiDB-lite"/>
    </source>
</evidence>
<feature type="compositionally biased region" description="Acidic residues" evidence="1">
    <location>
        <begin position="17"/>
        <end position="26"/>
    </location>
</feature>
<dbReference type="CDD" id="cd06257">
    <property type="entry name" value="DnaJ"/>
    <property type="match status" value="1"/>
</dbReference>
<dbReference type="Proteomes" id="UP001230268">
    <property type="component" value="Unassembled WGS sequence"/>
</dbReference>